<evidence type="ECO:0000313" key="5">
    <source>
        <dbReference type="Proteomes" id="UP001209755"/>
    </source>
</evidence>
<keyword evidence="4" id="KW-0456">Lyase</keyword>
<feature type="transmembrane region" description="Helical" evidence="1">
    <location>
        <begin position="143"/>
        <end position="165"/>
    </location>
</feature>
<dbReference type="Pfam" id="PF00111">
    <property type="entry name" value="Fer2"/>
    <property type="match status" value="1"/>
</dbReference>
<evidence type="ECO:0000259" key="2">
    <source>
        <dbReference type="PROSITE" id="PS50125"/>
    </source>
</evidence>
<keyword evidence="1" id="KW-0812">Transmembrane</keyword>
<dbReference type="SUPFAM" id="SSF55073">
    <property type="entry name" value="Nucleotide cyclase"/>
    <property type="match status" value="1"/>
</dbReference>
<keyword evidence="1" id="KW-1133">Transmembrane helix</keyword>
<evidence type="ECO:0000256" key="1">
    <source>
        <dbReference type="SAM" id="Phobius"/>
    </source>
</evidence>
<dbReference type="InterPro" id="IPR034804">
    <property type="entry name" value="SQR/QFR_C/D"/>
</dbReference>
<dbReference type="SMART" id="SM00044">
    <property type="entry name" value="CYCc"/>
    <property type="match status" value="1"/>
</dbReference>
<keyword evidence="1" id="KW-0472">Membrane</keyword>
<dbReference type="InterPro" id="IPR001041">
    <property type="entry name" value="2Fe-2S_ferredoxin-type"/>
</dbReference>
<dbReference type="Gene3D" id="3.30.70.1230">
    <property type="entry name" value="Nucleotide cyclase"/>
    <property type="match status" value="1"/>
</dbReference>
<dbReference type="PROSITE" id="PS51085">
    <property type="entry name" value="2FE2S_FER_2"/>
    <property type="match status" value="1"/>
</dbReference>
<dbReference type="Pfam" id="PF00211">
    <property type="entry name" value="Guanylate_cyc"/>
    <property type="match status" value="1"/>
</dbReference>
<dbReference type="SUPFAM" id="SSF54292">
    <property type="entry name" value="2Fe-2S ferredoxin-like"/>
    <property type="match status" value="1"/>
</dbReference>
<name>A0ABT3H909_9HYPH</name>
<dbReference type="GO" id="GO:0004016">
    <property type="term" value="F:adenylate cyclase activity"/>
    <property type="evidence" value="ECO:0007669"/>
    <property type="project" value="UniProtKB-EC"/>
</dbReference>
<dbReference type="PANTHER" id="PTHR43081">
    <property type="entry name" value="ADENYLATE CYCLASE, TERMINAL-DIFFERENTIATION SPECIFIC-RELATED"/>
    <property type="match status" value="1"/>
</dbReference>
<keyword evidence="5" id="KW-1185">Reference proteome</keyword>
<dbReference type="InterPro" id="IPR012675">
    <property type="entry name" value="Beta-grasp_dom_sf"/>
</dbReference>
<proteinExistence type="predicted"/>
<dbReference type="InterPro" id="IPR036010">
    <property type="entry name" value="2Fe-2S_ferredoxin-like_sf"/>
</dbReference>
<dbReference type="SUPFAM" id="SSF81343">
    <property type="entry name" value="Fumarate reductase respiratory complex transmembrane subunits"/>
    <property type="match status" value="1"/>
</dbReference>
<comment type="caution">
    <text evidence="4">The sequence shown here is derived from an EMBL/GenBank/DDBJ whole genome shotgun (WGS) entry which is preliminary data.</text>
</comment>
<dbReference type="RefSeq" id="WP_264600491.1">
    <property type="nucleotide sequence ID" value="NZ_JAOQNS010000003.1"/>
</dbReference>
<feature type="transmembrane region" description="Helical" evidence="1">
    <location>
        <begin position="95"/>
        <end position="112"/>
    </location>
</feature>
<dbReference type="EMBL" id="JAOQNS010000003">
    <property type="protein sequence ID" value="MCW2306824.1"/>
    <property type="molecule type" value="Genomic_DNA"/>
</dbReference>
<evidence type="ECO:0000313" key="4">
    <source>
        <dbReference type="EMBL" id="MCW2306824.1"/>
    </source>
</evidence>
<dbReference type="InterPro" id="IPR050697">
    <property type="entry name" value="Adenylyl/Guanylyl_Cyclase_3/4"/>
</dbReference>
<feature type="domain" description="2Fe-2S ferredoxin-type" evidence="3">
    <location>
        <begin position="251"/>
        <end position="346"/>
    </location>
</feature>
<dbReference type="Gene3D" id="3.10.20.30">
    <property type="match status" value="1"/>
</dbReference>
<dbReference type="CDD" id="cd00207">
    <property type="entry name" value="fer2"/>
    <property type="match status" value="1"/>
</dbReference>
<gene>
    <name evidence="4" type="ORF">M2319_001146</name>
</gene>
<dbReference type="CDD" id="cd07302">
    <property type="entry name" value="CHD"/>
    <property type="match status" value="1"/>
</dbReference>
<dbReference type="Proteomes" id="UP001209755">
    <property type="component" value="Unassembled WGS sequence"/>
</dbReference>
<sequence length="571" mass="62351">MAEREQTFRWAPGQGDLLQRLRLYSGLVLFTFVLTHFLNHIIGVYSVGLMEEVQDWREAVWHSIPGTILLAGAALTHATLAVMKTARRRTLRLPPWEAVQLLLGLTIPYYLVKHVAATRGIYEVFGVNVTYTQELSILWPGSVASQSILLLIVWAHGCIGLHFWLRIRPWYSRAFPYLLSLAVAIPALAMWGWVDAARRLWLLGQNTGTLTQEQFDWINRTTDIGHAVLIVVVATIAGALIAYRLQRSMVKGIQITYPGDLAIRTPPGPTLLEISRMSGIPHASVCGGRARCSTCRTKILKGLDHLDPPDANETAVLERIGAEKDVRLACQIRPSEDMTVRPLLPARSSGRAAARAADAYYWGVEQTVAVMFIDIRGFTTLSEQRLSYDIVYVLNRYFDVMTRAIDGAGGYVDKFIGDGIMAIFGMSSGARTGARQALEAAVRIDAALAALNEELAASLDAPLAIGIGIHAGPAILGRIGAVGAEHISAHITALGDTVNTASRLESMSKDYGARLVVSEAVLVHAGFDSADIDHTDISVRGRRKSLKASVFKDLSALAHHLHEKGNLSESN</sequence>
<feature type="transmembrane region" description="Helical" evidence="1">
    <location>
        <begin position="224"/>
        <end position="243"/>
    </location>
</feature>
<feature type="domain" description="Guanylate cyclase" evidence="2">
    <location>
        <begin position="369"/>
        <end position="505"/>
    </location>
</feature>
<dbReference type="PANTHER" id="PTHR43081:SF1">
    <property type="entry name" value="ADENYLATE CYCLASE, TERMINAL-DIFFERENTIATION SPECIFIC"/>
    <property type="match status" value="1"/>
</dbReference>
<feature type="transmembrane region" description="Helical" evidence="1">
    <location>
        <begin position="21"/>
        <end position="47"/>
    </location>
</feature>
<feature type="transmembrane region" description="Helical" evidence="1">
    <location>
        <begin position="59"/>
        <end position="83"/>
    </location>
</feature>
<protein>
    <submittedName>
        <fullName evidence="4">Adenylate cyclase</fullName>
        <ecNumber evidence="4">4.6.1.1</ecNumber>
    </submittedName>
</protein>
<organism evidence="4 5">
    <name type="scientific">Rhodobium gokarnense</name>
    <dbReference type="NCBI Taxonomy" id="364296"/>
    <lineage>
        <taxon>Bacteria</taxon>
        <taxon>Pseudomonadati</taxon>
        <taxon>Pseudomonadota</taxon>
        <taxon>Alphaproteobacteria</taxon>
        <taxon>Hyphomicrobiales</taxon>
        <taxon>Rhodobiaceae</taxon>
        <taxon>Rhodobium</taxon>
    </lineage>
</organism>
<evidence type="ECO:0000259" key="3">
    <source>
        <dbReference type="PROSITE" id="PS51085"/>
    </source>
</evidence>
<feature type="transmembrane region" description="Helical" evidence="1">
    <location>
        <begin position="177"/>
        <end position="194"/>
    </location>
</feature>
<dbReference type="PROSITE" id="PS50125">
    <property type="entry name" value="GUANYLATE_CYCLASE_2"/>
    <property type="match status" value="1"/>
</dbReference>
<dbReference type="EC" id="4.6.1.1" evidence="4"/>
<dbReference type="InterPro" id="IPR029787">
    <property type="entry name" value="Nucleotide_cyclase"/>
</dbReference>
<reference evidence="5" key="1">
    <citation type="submission" date="2023-07" db="EMBL/GenBank/DDBJ databases">
        <title>Genome sequencing of Purple Non-Sulfur Bacteria from various extreme environments.</title>
        <authorList>
            <person name="Mayer M."/>
        </authorList>
    </citation>
    <scope>NUCLEOTIDE SEQUENCE [LARGE SCALE GENOMIC DNA]</scope>
    <source>
        <strain evidence="5">DSM 17935</strain>
    </source>
</reference>
<dbReference type="InterPro" id="IPR001054">
    <property type="entry name" value="A/G_cyclase"/>
</dbReference>
<accession>A0ABT3H909</accession>